<dbReference type="EMBL" id="CP035281">
    <property type="protein sequence ID" value="QAT43087.1"/>
    <property type="molecule type" value="Genomic_DNA"/>
</dbReference>
<reference evidence="1 2" key="1">
    <citation type="submission" date="2019-01" db="EMBL/GenBank/DDBJ databases">
        <title>Draft genomes of a novel of Aminipila strains.</title>
        <authorList>
            <person name="Ma S."/>
        </authorList>
    </citation>
    <scope>NUCLEOTIDE SEQUENCE [LARGE SCALE GENOMIC DNA]</scope>
    <source>
        <strain evidence="2">JN-39</strain>
    </source>
</reference>
<dbReference type="Proteomes" id="UP000287601">
    <property type="component" value="Chromosome"/>
</dbReference>
<protein>
    <submittedName>
        <fullName evidence="1">Uncharacterized protein</fullName>
    </submittedName>
</protein>
<dbReference type="KEGG" id="amij:EQM06_07470"/>
<keyword evidence="2" id="KW-1185">Reference proteome</keyword>
<dbReference type="OrthoDB" id="2661706at2"/>
<accession>A0A410PVY4</accession>
<proteinExistence type="predicted"/>
<organism evidence="1 2">
    <name type="scientific">Aminipila luticellarii</name>
    <dbReference type="NCBI Taxonomy" id="2507160"/>
    <lineage>
        <taxon>Bacteria</taxon>
        <taxon>Bacillati</taxon>
        <taxon>Bacillota</taxon>
        <taxon>Clostridia</taxon>
        <taxon>Peptostreptococcales</taxon>
        <taxon>Anaerovoracaceae</taxon>
        <taxon>Aminipila</taxon>
    </lineage>
</organism>
<sequence length="472" mass="54452">MRTGVLLEELINIARTPKTDFALSMRMTPSGLSKILTGKRLPLWREKRMFSRQAANYFSEIIYRHDCYRQFEKLFPILYDFNSKYELEMFLAYAIEYTLEKDHAEENDEYLDYPTREAASFLGEKTTLNMFCIIVSDYIISNKDALLEVYSTLPLFNRRNSGILGRAKMLSSPKMGGVSLNYFFDMASFEASCHEYNMGLLFSISNLQKHVDLNLWKVKEAIGSTFLLLKGQCLLIFSTQISGTPLMTFITLKSHLDVFFNALMRKEAVKISYNKSEAIAALEADPSFIDSLINRRINAVYNFISIGYMIEKEELKEIKNKEAIKKAILKLFNEILTKQTTFFVTLDAMMNFCATGKAIVPLFGAIDMSPDQRIPYLQRFNSFIGKKDSSKMKLINSELPKVALLCLQGLTIIYLIDSEYSSEKIHYFETDEINQILEHEITNGNIKMLDFSPDLWNTYIDELSKDIYTPTF</sequence>
<gene>
    <name evidence="1" type="ORF">EQM06_07470</name>
</gene>
<evidence type="ECO:0000313" key="2">
    <source>
        <dbReference type="Proteomes" id="UP000287601"/>
    </source>
</evidence>
<dbReference type="RefSeq" id="WP_128745736.1">
    <property type="nucleotide sequence ID" value="NZ_CP035281.1"/>
</dbReference>
<evidence type="ECO:0000313" key="1">
    <source>
        <dbReference type="EMBL" id="QAT43087.1"/>
    </source>
</evidence>
<dbReference type="AlphaFoldDB" id="A0A410PVY4"/>
<name>A0A410PVY4_9FIRM</name>